<gene>
    <name evidence="1" type="ORF">AN481_05655</name>
</gene>
<sequence>FLSLNQCRQTESKLQKSNSFNFSKHQQWNHESGWKNTLNNLRLIVQPLLLFWLIYPWLDIFPKSYLLLGFNQLIDAMNGFLPFYSSG</sequence>
<dbReference type="Proteomes" id="UP000092382">
    <property type="component" value="Unassembled WGS sequence"/>
</dbReference>
<organism evidence="1 2">
    <name type="scientific">Aphanizomenon flos-aquae LD13</name>
    <dbReference type="NCBI Taxonomy" id="1710894"/>
    <lineage>
        <taxon>Bacteria</taxon>
        <taxon>Bacillati</taxon>
        <taxon>Cyanobacteriota</taxon>
        <taxon>Cyanophyceae</taxon>
        <taxon>Nostocales</taxon>
        <taxon>Aphanizomenonaceae</taxon>
        <taxon>Aphanizomenon</taxon>
    </lineage>
</organism>
<accession>A0A1B7VZ94</accession>
<dbReference type="AlphaFoldDB" id="A0A1B7VZ94"/>
<dbReference type="PATRIC" id="fig|1710894.3.peg.2343"/>
<evidence type="ECO:0000313" key="2">
    <source>
        <dbReference type="Proteomes" id="UP000092382"/>
    </source>
</evidence>
<protein>
    <submittedName>
        <fullName evidence="1">Transposase</fullName>
    </submittedName>
</protein>
<proteinExistence type="predicted"/>
<dbReference type="EMBL" id="LJOY01000013">
    <property type="protein sequence ID" value="OBQ26253.1"/>
    <property type="molecule type" value="Genomic_DNA"/>
</dbReference>
<reference evidence="1 2" key="1">
    <citation type="submission" date="2015-09" db="EMBL/GenBank/DDBJ databases">
        <title>Whole genome shotgun sequence assembly of Aphanizomenon flos-aquae UKL13.</title>
        <authorList>
            <person name="Driscoll C."/>
        </authorList>
    </citation>
    <scope>NUCLEOTIDE SEQUENCE [LARGE SCALE GENOMIC DNA]</scope>
    <source>
        <strain evidence="1">MDT13</strain>
    </source>
</reference>
<comment type="caution">
    <text evidence="1">The sequence shown here is derived from an EMBL/GenBank/DDBJ whole genome shotgun (WGS) entry which is preliminary data.</text>
</comment>
<name>A0A1B7VZ94_APHFL</name>
<dbReference type="STRING" id="1803587.GCA_001593825_01684"/>
<evidence type="ECO:0000313" key="1">
    <source>
        <dbReference type="EMBL" id="OBQ26253.1"/>
    </source>
</evidence>
<feature type="non-terminal residue" evidence="1">
    <location>
        <position position="1"/>
    </location>
</feature>